<keyword evidence="2" id="KW-0653">Protein transport</keyword>
<evidence type="ECO:0000256" key="3">
    <source>
        <dbReference type="ARBA" id="ARBA00023010"/>
    </source>
</evidence>
<evidence type="ECO:0000259" key="6">
    <source>
        <dbReference type="PROSITE" id="PS51194"/>
    </source>
</evidence>
<dbReference type="InterPro" id="IPR011115">
    <property type="entry name" value="SecA_DEAD"/>
</dbReference>
<dbReference type="InterPro" id="IPR016024">
    <property type="entry name" value="ARM-type_fold"/>
</dbReference>
<evidence type="ECO:0000313" key="9">
    <source>
        <dbReference type="EMBL" id="CAF3683124.1"/>
    </source>
</evidence>
<keyword evidence="3" id="KW-0811">Translocation</keyword>
<reference evidence="8" key="1">
    <citation type="submission" date="2021-02" db="EMBL/GenBank/DDBJ databases">
        <authorList>
            <person name="Nowell W R."/>
        </authorList>
    </citation>
    <scope>NUCLEOTIDE SEQUENCE</scope>
</reference>
<dbReference type="SMART" id="SM00957">
    <property type="entry name" value="SecA_DEAD"/>
    <property type="match status" value="1"/>
</dbReference>
<protein>
    <recommendedName>
        <fullName evidence="11">Protein translocase subunit SecA</fullName>
    </recommendedName>
</protein>
<dbReference type="OrthoDB" id="7553586at2759"/>
<feature type="non-terminal residue" evidence="8">
    <location>
        <position position="1"/>
    </location>
</feature>
<dbReference type="PROSITE" id="PS51194">
    <property type="entry name" value="HELICASE_CTER"/>
    <property type="match status" value="1"/>
</dbReference>
<evidence type="ECO:0000256" key="2">
    <source>
        <dbReference type="ARBA" id="ARBA00022927"/>
    </source>
</evidence>
<dbReference type="Gene3D" id="3.40.50.300">
    <property type="entry name" value="P-loop containing nucleotide triphosphate hydrolases"/>
    <property type="match status" value="2"/>
</dbReference>
<keyword evidence="2" id="KW-0813">Transport</keyword>
<sequence>MIIIALDAAEGKEIPVEYLDEIRHIAANNSDRSDSRAAKYILCAHAAHHCGFVEPDYFVNLAELLSTDHVIIRQCVMWTFATILPIKNFLSPLLIRLLFNSLKDETLGWSISYLFRKMSENDKYIPMVPDTKWISMPKLLFDQKLSEQVRIMIVHTLSQVFNVRRMVAPFIKHKFEELVMIDDLPKRLFIATVNALHMMAIGGAILEKKTVDRLRQLATNIDAAFIKCIHELLDFLDHKRVLSNAASFMGKSQVKKELTVSQITSISRCEEESSEPTSKALSLDHLLGTVGYLDRTFNAEAQPQTASSGHNQAWYRSTLQEIENLTTLAKTGQLKDQDFTYLLSSFKSTIFLGWTTWNTQSSMHQTIATAFRDAAKAEQAIPLDIIDEMLSRLIDDKENVSGLCSETLLILVKNQQELNDQQMKKVEEALTEANDSAVKQNLIEIYALYISKGYHVKLDLSSLEKSLQDVKTGLTASYLFFKAAAIEKRTFTDQTMRILCQVGMRAEYGIKARDNCLWALAYSIRETKDKQSISSELINDLTEILSSPDTSVKQTAAVALCYYGMDEKIVLSAKVLERLAVLLSEKDQNILDNIVSLYQTMSKKHQIVPVVALENLARLLQHPEFFLRQRVIWTFKHVVDDGQELSMPILDLIDLCLDDQESHIRNPAGRTFITYWQGQLVRNDSETIRRVSARLEKLLMLFQRPYELQVRILALEFLRQLIEKDYDLPESILQLIEMCLYDREAMVSIKTIAVVESYSRRRPLRRATIVCLEHLLTTETPILPNIIAILKIIVGSGHILSKKVIDILGQLILKANNPNDIVILLTFADRHQPLPKSIDELLRQIYFAKALKYSTRQSTIHKAVAGLVHLTQQGQQLSLFVLNTLFDLLKSANHQSSLIPIILNVISNGQHINNSEHRALLDRIFLQSGDYPSHDLMLTFTQLSRQNQAIPDNVIDHLEKLLDNPSINLFVIEIYQHLIERRKPLDSSIIRRVLKWFELNLWKDLSMDFRHRLTSFFNALANNRSNDANQTHLPSLLQVQQPTTILRELCSAVHTLAVHRQHLHSTMINTLLQLLDGEIDTDIQEIILKTLKLAQSNSSSQHDDLKEFLHLFGHDPNLDDQSLLKQLRDVVKNGKKLPEAYLTRLSHMLYSCDLNLKREAATILALTLSSGPNLPKKVLDAICLTLLDESISMHTLPLLLSSASTWPSSVTDDLLHLVQHSKQPTIQQRAKQLLITQKERNVKVREFLDNQRLLLSKTQHEDVQKMILSSNINDVHQALKIIRAMIILEKHVPHELLSTIVNQLIKHSNEMIAVLILAFTHDIQFNAKLSQSIENTLPLCQSERMFVLIRIMAEKSIPFQEKTLEILLSQGDSNTVNEPLLCLENIARYQQLPTHFISYFVEQLSQGTDDIVGKSFNILCLQISRGYVKYSQELLQSIPLPSIIDRDRLAKETTVQQCLGTIQTLLFVEYLEPTTFELPATQWSRQSLCIDLFTRCCDQSPNQILNFYHELTQFEIFKKYQLYNDQRDDFLRALIEKQRSYDFNLATINQILIYSKTSTDQAMKLLQSKENNWLFQMRLHFIQTIFNQWSFNTRYSQTVLNHLIERISKEENLPAELIEPFLQFIQTPDNILTILDLVTTYQITGDQLISIFANRKSLDGFESLQKKIELMIINKTLSTCANGSEKQFKSASHDLQVLLENGWRLSKLIDLLHSIKLHQDVSDSLSQFLRSLQILIDYKMNENSLNSLKDIFSHENVQSWSANVHALAIEHCFGSISSEKNLLTLLAEIKRDNPDIDVIRFEKMFAQIDQAYENDSSRFAQNEPIKNWSISEIQAWAIEVLNFQSTNSNRLPLSEILAVIKRAVYLDSHFEPRPIQILAVLIMLDRNEQGGRLLQILTGEGKSTVVSVLAVIKALQGQHVDIVTSAMTLAKRDAQEREKFYKYFKIQVSHNNDETSYVSGPKTCYAANIVYGTSSQFQFDLLRHEFSLLHTRTINNSTGAARRHDVIIIDEVDSMLIDENNTIARLADQLPGMEWLNSSLYGVWRSVEADADVVSNRDLIVKNLKEFLLDSKSQIKIPKHLHRFVIDSLPTWIDHAIRAKVEYRLDHHYMIKPDETRTKRIMPIDFSNTGVIQASTTWSDGLHQFLQIKHGLKMTSLTVTTNYLSNVGLFTRYGTQIYGLTGTIGSKDAQNLLQKIYNVDTISIPPFKEKRHILLDPILTINDDQWLNTIVSNSLNHVRNHRAILIICETRLDAKTITTELQRADPTCSIRLYSDNTDAVESNAVNDKIQPGEVIVATNLAGRGTDLKTSPEVEKHGGLHVCLTFLPNNLRVEEQAFGRTSRQGNRGTSQMILCQDRTLRQLMSNDPALFDTNLTDTSDPMILFRYWRAQAERAHLDRIWTEEISDIKLKDELFKKFCQLLVQLRTSNNDPYRLLSAKEQWGLWLKSMDHATQNRKALQQVIETVGYQYEEMPRDDDSFYHAISHQLEGKLNAKDIKQMVMKHIEEHKNLYTEMNDEQRHSAASRALKVTIIIYRSDYGGPCVYEQENALDQCFLGYEVDSYYVSLKQPTEENKSSTTQPKESEEKALEKETARHTKWFNNMKNLAGKMKDWGQNLVDRSATQVSKLDLDAGFEQLKKQIEKDFKSDDIINNPCYLMLDADTMMQKLFSWSNTFQYCLSYIPYVETNSVSIDQVMNRLERAFKLDPIFAFDALANYSFCLLHQGKLPGEYKTTAKSYLTKAQKQVGEYILPQLYSMQLKSTTNSEEFVFDDFAKQIQIKVDILQLYLNHLSNAITVIEESQKLINITDTDGTTQKISRKLYNDEVKKFLEKCSGSIDISFNHLKVHHDCGRYDQAVDLFKILTVDERVSIHFVETNLEAMKKIPDIPESVTVRLNIQYLDAPEVIQLMKNRSADLTLMSTAAENYLIAIEIMNTNVTIITDTSRQVLSSSEAKMRIATQSESIKSILFSLINLQNFKKIHEKMDKVPYALTFQSLTIFQMIKMVETLGKPFSVELYSLTTFQATSIAKQIDDRQNFMVTVLDLTKKRAQAIVKSFNAKEENVKASLTRLTDQFSKTDQPHEELNTYNMLGIRVLIIVDELGPRPWISASVVVALGVGQMIGGVCLAAVTCGLGTSLGISLIGEGMNDIVYGVRGAISRRFSWKDYGIQKGVSLTICFVTLGCSAVKQAAQAAAAAGTTGTTSMLKATGGGTITIMKNSFRTVGSGAIKGISSNSWKLACKQVAVTCVETGVRQIANYAADSVSNKALSAFTDSIRTEIERILLVEQSKPEYERVVNRAIDADKFNGNKQWRQQMEQIVSQLMSKQKNEYVEALKSLSCGVTNAILNHSRQYLHGQNSSVDQYLKIAQLAMTLLPMIKGSHELATITNKFFAAYKQELKLLEQKISTFQDLLILQSNQSISMEEATGIYELLVSKEILSSTGGFNNRFFILMDQPDFVGQVSSSQSNTGQSIRSFQDKLSVELANITFDSETQRTHVVGLLSKLLKPEQKPLSLSMMNKKIIDFFVEQVCAIIQGTFITPLTNFIVSNTILMMSTKIQLAMDPNGTVTEQLVQEGAKRYLNVVVNDMFEKIKSGEIKIDPEGRKKLEELQKLNENDPGKAKSYSEKLALDMMNGKQGDNVVLSVLAMITQTPVTVLQTSSDDASNQDPDNPNVQLNYTPAKIDETTGAVVDGHYEPTQGTAATAGAGPTDCLFAAVLSQMPDKFQSIDDMRAQCAAFILTTPNFIEGIYPAVSVMNQCRTPLRRKLLMGEGATLTQDQEKLIQKMLANIHIIDPPDPDKIKKVVEEYLNKVSGVGNDNETKENKSKENKPTEVKPKENDPHQQGDHVINKGLKDVEQKLLNVLGIKDSKGNIGLDENTLKKLDTKGLPKNPKDYKNENAGRFGASVEFLMRFAEKHKQEGQYTSCYSDAFKSVINIMIDKEIYFDTELNVDKKRTNDVRDVKLAIKEHLQKLPDLLYTLPRPTSDQDGVPVLQVGSKSLWPVQCTIAEIPPPVRDSSGATMIFIAWLGGVKPDQVLLWNDVINQIEKLMTNGIKLKSTSKTVQYRVRTQWATFDLPAMAHFMNITQYNGYFACPECKVQGVLGAGKQVIYPPTEQPHERKTPQDYKNMASYEHTAFQGFGIKGPSPLTRILVFPQQVPRDFMHL</sequence>
<dbReference type="InterPro" id="IPR011130">
    <property type="entry name" value="SecA_preprotein_X-link_dom"/>
</dbReference>
<dbReference type="GO" id="GO:0006886">
    <property type="term" value="P:intracellular protein transport"/>
    <property type="evidence" value="ECO:0007669"/>
    <property type="project" value="InterPro"/>
</dbReference>
<dbReference type="Gene3D" id="1.25.10.10">
    <property type="entry name" value="Leucine-rich Repeat Variant"/>
    <property type="match status" value="1"/>
</dbReference>
<dbReference type="InterPro" id="IPR027417">
    <property type="entry name" value="P-loop_NTPase"/>
</dbReference>
<comment type="caution">
    <text evidence="8">The sequence shown here is derived from an EMBL/GenBank/DDBJ whole genome shotgun (WGS) entry which is preliminary data.</text>
</comment>
<feature type="compositionally biased region" description="Basic and acidic residues" evidence="4">
    <location>
        <begin position="2581"/>
        <end position="2590"/>
    </location>
</feature>
<dbReference type="GO" id="GO:0016020">
    <property type="term" value="C:membrane"/>
    <property type="evidence" value="ECO:0007669"/>
    <property type="project" value="InterPro"/>
</dbReference>
<dbReference type="InterPro" id="IPR014001">
    <property type="entry name" value="Helicase_ATP-bd"/>
</dbReference>
<organism evidence="8 10">
    <name type="scientific">Didymodactylos carnosus</name>
    <dbReference type="NCBI Taxonomy" id="1234261"/>
    <lineage>
        <taxon>Eukaryota</taxon>
        <taxon>Metazoa</taxon>
        <taxon>Spiralia</taxon>
        <taxon>Gnathifera</taxon>
        <taxon>Rotifera</taxon>
        <taxon>Eurotatoria</taxon>
        <taxon>Bdelloidea</taxon>
        <taxon>Philodinida</taxon>
        <taxon>Philodinidae</taxon>
        <taxon>Didymodactylos</taxon>
    </lineage>
</organism>
<dbReference type="PRINTS" id="PR00906">
    <property type="entry name" value="SECA"/>
</dbReference>
<dbReference type="GO" id="GO:0006605">
    <property type="term" value="P:protein targeting"/>
    <property type="evidence" value="ECO:0007669"/>
    <property type="project" value="InterPro"/>
</dbReference>
<keyword evidence="1" id="KW-0963">Cytoplasm</keyword>
<dbReference type="Proteomes" id="UP000663829">
    <property type="component" value="Unassembled WGS sequence"/>
</dbReference>
<dbReference type="PROSITE" id="PS51196">
    <property type="entry name" value="SECA_MOTOR_DEAD"/>
    <property type="match status" value="1"/>
</dbReference>
<dbReference type="EMBL" id="CAJOBC010001519">
    <property type="protein sequence ID" value="CAF3683124.1"/>
    <property type="molecule type" value="Genomic_DNA"/>
</dbReference>
<feature type="compositionally biased region" description="Basic and acidic residues" evidence="4">
    <location>
        <begin position="3817"/>
        <end position="3845"/>
    </location>
</feature>
<feature type="domain" description="Helicase ATP-binding" evidence="5">
    <location>
        <begin position="1883"/>
        <end position="2027"/>
    </location>
</feature>
<dbReference type="Pfam" id="PF07517">
    <property type="entry name" value="SecA_DEAD"/>
    <property type="match status" value="1"/>
</dbReference>
<keyword evidence="10" id="KW-1185">Reference proteome</keyword>
<proteinExistence type="predicted"/>
<gene>
    <name evidence="8" type="ORF">GPM918_LOCUS8615</name>
    <name evidence="9" type="ORF">SRO942_LOCUS8612</name>
</gene>
<feature type="domain" description="Helicase C-terminal" evidence="6">
    <location>
        <begin position="2222"/>
        <end position="2386"/>
    </location>
</feature>
<dbReference type="EMBL" id="CAJNOQ010001520">
    <property type="protein sequence ID" value="CAF0900606.1"/>
    <property type="molecule type" value="Genomic_DNA"/>
</dbReference>
<feature type="region of interest" description="Disordered" evidence="4">
    <location>
        <begin position="2569"/>
        <end position="2590"/>
    </location>
</feature>
<feature type="domain" description="SecA family profile" evidence="7">
    <location>
        <begin position="1783"/>
        <end position="2384"/>
    </location>
</feature>
<dbReference type="Proteomes" id="UP000681722">
    <property type="component" value="Unassembled WGS sequence"/>
</dbReference>
<evidence type="ECO:0000256" key="4">
    <source>
        <dbReference type="SAM" id="MobiDB-lite"/>
    </source>
</evidence>
<feature type="region of interest" description="Disordered" evidence="4">
    <location>
        <begin position="3812"/>
        <end position="3845"/>
    </location>
</feature>
<dbReference type="InterPro" id="IPR014018">
    <property type="entry name" value="SecA_motor_DEAD"/>
</dbReference>
<dbReference type="SUPFAM" id="SSF81767">
    <property type="entry name" value="Pre-protein crosslinking domain of SecA"/>
    <property type="match status" value="1"/>
</dbReference>
<dbReference type="PROSITE" id="PS51192">
    <property type="entry name" value="HELICASE_ATP_BIND_1"/>
    <property type="match status" value="1"/>
</dbReference>
<evidence type="ECO:0000259" key="7">
    <source>
        <dbReference type="PROSITE" id="PS51196"/>
    </source>
</evidence>
<accession>A0A813ZJZ5</accession>
<dbReference type="SUPFAM" id="SSF52540">
    <property type="entry name" value="P-loop containing nucleoside triphosphate hydrolases"/>
    <property type="match status" value="2"/>
</dbReference>
<dbReference type="Gene3D" id="3.90.1440.10">
    <property type="entry name" value="SecA, preprotein cross-linking domain"/>
    <property type="match status" value="1"/>
</dbReference>
<dbReference type="InterPro" id="IPR036670">
    <property type="entry name" value="SecA_X-link_sf"/>
</dbReference>
<dbReference type="InterPro" id="IPR011989">
    <property type="entry name" value="ARM-like"/>
</dbReference>
<dbReference type="PANTHER" id="PTHR30612">
    <property type="entry name" value="SECA INNER MEMBRANE COMPONENT OF SEC PROTEIN SECRETION SYSTEM"/>
    <property type="match status" value="1"/>
</dbReference>
<dbReference type="GO" id="GO:0005524">
    <property type="term" value="F:ATP binding"/>
    <property type="evidence" value="ECO:0007669"/>
    <property type="project" value="InterPro"/>
</dbReference>
<evidence type="ECO:0008006" key="11">
    <source>
        <dbReference type="Google" id="ProtNLM"/>
    </source>
</evidence>
<evidence type="ECO:0000313" key="8">
    <source>
        <dbReference type="EMBL" id="CAF0900606.1"/>
    </source>
</evidence>
<dbReference type="Gene3D" id="3.90.70.80">
    <property type="match status" value="1"/>
</dbReference>
<dbReference type="InterPro" id="IPR000185">
    <property type="entry name" value="SecA"/>
</dbReference>
<dbReference type="SUPFAM" id="SSF48371">
    <property type="entry name" value="ARM repeat"/>
    <property type="match status" value="3"/>
</dbReference>
<dbReference type="GO" id="GO:0017038">
    <property type="term" value="P:protein import"/>
    <property type="evidence" value="ECO:0007669"/>
    <property type="project" value="InterPro"/>
</dbReference>
<dbReference type="InterPro" id="IPR001650">
    <property type="entry name" value="Helicase_C-like"/>
</dbReference>
<evidence type="ECO:0000256" key="1">
    <source>
        <dbReference type="ARBA" id="ARBA00022490"/>
    </source>
</evidence>
<evidence type="ECO:0000313" key="10">
    <source>
        <dbReference type="Proteomes" id="UP000663829"/>
    </source>
</evidence>
<evidence type="ECO:0000259" key="5">
    <source>
        <dbReference type="PROSITE" id="PS51192"/>
    </source>
</evidence>
<dbReference type="PANTHER" id="PTHR30612:SF0">
    <property type="entry name" value="CHLOROPLAST PROTEIN-TRANSPORTING ATPASE"/>
    <property type="match status" value="1"/>
</dbReference>
<dbReference type="SMART" id="SM00958">
    <property type="entry name" value="SecA_PP_bind"/>
    <property type="match status" value="1"/>
</dbReference>
<name>A0A813ZJZ5_9BILA</name>